<evidence type="ECO:0000256" key="2">
    <source>
        <dbReference type="SAM" id="SignalP"/>
    </source>
</evidence>
<dbReference type="AlphaFoldDB" id="A0A0F6W0W2"/>
<feature type="region of interest" description="Disordered" evidence="1">
    <location>
        <begin position="29"/>
        <end position="60"/>
    </location>
</feature>
<evidence type="ECO:0008006" key="5">
    <source>
        <dbReference type="Google" id="ProtNLM"/>
    </source>
</evidence>
<evidence type="ECO:0000313" key="3">
    <source>
        <dbReference type="EMBL" id="AKF04656.1"/>
    </source>
</evidence>
<gene>
    <name evidence="3" type="ORF">DB32_001805</name>
</gene>
<dbReference type="KEGG" id="samy:DB32_001805"/>
<proteinExistence type="predicted"/>
<dbReference type="EMBL" id="CP011125">
    <property type="protein sequence ID" value="AKF04656.1"/>
    <property type="molecule type" value="Genomic_DNA"/>
</dbReference>
<name>A0A0F6W0W2_9BACT</name>
<protein>
    <recommendedName>
        <fullName evidence="5">Tryptophan synthase alpha chain</fullName>
    </recommendedName>
</protein>
<dbReference type="Pfam" id="PF11617">
    <property type="entry name" value="Cu-binding_MopE"/>
    <property type="match status" value="2"/>
</dbReference>
<feature type="chain" id="PRO_5002511764" description="Tryptophan synthase alpha chain" evidence="2">
    <location>
        <begin position="23"/>
        <end position="1013"/>
    </location>
</feature>
<dbReference type="RefSeq" id="WP_053231974.1">
    <property type="nucleotide sequence ID" value="NZ_CP011125.1"/>
</dbReference>
<sequence length="1013" mass="101720">MRTRFGLVVLVLACGAAVGGCADGGMDRGRDGGPAGDAARQFDGGGMPPPDAGGPLADAGTDGGPVDLVPLCGECVVDAQCGSVARCGPLSGGERVCLRLCVPEFNDCPRGFECAAYAPLDFAEVCLPVGSACCIDEDADGYGIGGSCLGLDCDDDDIARHPEAAELCDSADQDCDTHVDEQFTDCPVQRCDAVGSGTYEERGEAACTDGACVNPAAVACGLYTCDGGEDRGDFCATACAPEGGPEDDTRCIPAAHCDGTGCEEDYANGTACDEDSDCASSNCENGFCCGAGHVCCAADAHCPGYPGVGTVCGDPDECQGTRGMVSCNPTTFECETITGTPDDSACTSSVVADACGLYRDVVCTGAADQPDPACPTSCANDAACDDVAHCDAVGGSGFCFPDLPDGEACDEASDCASGHCQNGFCCATGDCCRFASECPARYGTAPTCDDQRACQGTRDAAVCLNSQCGTQVDVADDSACTTGVVADACGLYPTVRCTGAYEQSAPVCASGCTGDTECDESAHCDGGACVADQPAGTACDEASDCSSGYCSNGFCCGSGDCCAQASDCPASYRQASQCSTPGSCQGTRRDAVCNAASSCQIGDPVPDDSGCAGLESSSCGLFPSVRCTSASDQTSDQGSLCDVECLADTECDPGAFCNAMHTCQSQGNPGDSCAVSSQCQSGLSCVDGVCCSSACTGLCEACNVPGSVGTCAPVPAGQDPASECGGFDCSSYFAGWTSDVCRERSPAGGAAVSCDGSRACQTPAQVCPLQPAGDSRQTCDDNCQNPRSGSCAATTPPVCDNVDAGTTSCGVGQCRRTGVPICVGGADNVCTPGAPAAEVCNDLDDDCNGVADDNITASSVRAHEPNNSGGQASALTTITTDGASGSRSSSAVSQLYYDGDVDYFSVRVNEDGGSDCVTTCFDNEHSTLTVRFSVPAGAGSYRLCYASSATGTYGNCITVNGGTTGQVTFHGPSAGCVGSTNNSHTFYLRVDGVGAPRWECTNYQLEYSGDEAC</sequence>
<keyword evidence="2" id="KW-0732">Signal</keyword>
<dbReference type="Proteomes" id="UP000034883">
    <property type="component" value="Chromosome"/>
</dbReference>
<dbReference type="STRING" id="927083.DB32_001805"/>
<evidence type="ECO:0000313" key="4">
    <source>
        <dbReference type="Proteomes" id="UP000034883"/>
    </source>
</evidence>
<organism evidence="3 4">
    <name type="scientific">Sandaracinus amylolyticus</name>
    <dbReference type="NCBI Taxonomy" id="927083"/>
    <lineage>
        <taxon>Bacteria</taxon>
        <taxon>Pseudomonadati</taxon>
        <taxon>Myxococcota</taxon>
        <taxon>Polyangia</taxon>
        <taxon>Polyangiales</taxon>
        <taxon>Sandaracinaceae</taxon>
        <taxon>Sandaracinus</taxon>
    </lineage>
</organism>
<feature type="signal peptide" evidence="2">
    <location>
        <begin position="1"/>
        <end position="22"/>
    </location>
</feature>
<reference evidence="3 4" key="1">
    <citation type="submission" date="2015-03" db="EMBL/GenBank/DDBJ databases">
        <title>Genome assembly of Sandaracinus amylolyticus DSM 53668.</title>
        <authorList>
            <person name="Sharma G."/>
            <person name="Subramanian S."/>
        </authorList>
    </citation>
    <scope>NUCLEOTIDE SEQUENCE [LARGE SCALE GENOMIC DNA]</scope>
    <source>
        <strain evidence="3 4">DSM 53668</strain>
    </source>
</reference>
<dbReference type="PROSITE" id="PS51257">
    <property type="entry name" value="PROKAR_LIPOPROTEIN"/>
    <property type="match status" value="1"/>
</dbReference>
<dbReference type="InterPro" id="IPR021655">
    <property type="entry name" value="Put_metal-bd"/>
</dbReference>
<accession>A0A0F6W0W2</accession>
<dbReference type="OrthoDB" id="5526440at2"/>
<evidence type="ECO:0000256" key="1">
    <source>
        <dbReference type="SAM" id="MobiDB-lite"/>
    </source>
</evidence>
<keyword evidence="4" id="KW-1185">Reference proteome</keyword>